<comment type="subcellular location">
    <subcellularLocation>
        <location evidence="1">Cell inner membrane</location>
    </subcellularLocation>
</comment>
<dbReference type="EMBL" id="FRFG01000123">
    <property type="protein sequence ID" value="SHO59315.1"/>
    <property type="molecule type" value="Genomic_DNA"/>
</dbReference>
<evidence type="ECO:0000313" key="2">
    <source>
        <dbReference type="EMBL" id="SHO59315.1"/>
    </source>
</evidence>
<keyword evidence="1" id="KW-0812">Transmembrane</keyword>
<dbReference type="RefSeq" id="WP_073586704.1">
    <property type="nucleotide sequence ID" value="NZ_AP024897.1"/>
</dbReference>
<organism evidence="2 3">
    <name type="scientific">Vibrio quintilis</name>
    <dbReference type="NCBI Taxonomy" id="1117707"/>
    <lineage>
        <taxon>Bacteria</taxon>
        <taxon>Pseudomonadati</taxon>
        <taxon>Pseudomonadota</taxon>
        <taxon>Gammaproteobacteria</taxon>
        <taxon>Vibrionales</taxon>
        <taxon>Vibrionaceae</taxon>
        <taxon>Vibrio</taxon>
    </lineage>
</organism>
<keyword evidence="1" id="KW-0472">Membrane</keyword>
<dbReference type="STRING" id="1117707.VQ7734_05099"/>
<dbReference type="GO" id="GO:0030244">
    <property type="term" value="P:cellulose biosynthetic process"/>
    <property type="evidence" value="ECO:0007669"/>
    <property type="project" value="UniProtKB-KW"/>
</dbReference>
<sequence length="427" mass="46865">MDDALNPDAQINILAQSDSLQPPAQKITLQPGKTYSFKQTGAESATFNGSGLFVKNIDVRLPADFFVPESATFKMALDFSYGAGHGTGSVLNILVNDDIIHGFAIDNVNGNAFRDYLLSVPARYFRGGINKIAFHISQENQPAQGKCAHTSHSFLRFHLSNTSTLSIPQADHLSIQPDLRLLAGTGYPLARFTDQGPSLLYLTRPDMMSAALTLTGKLAQAAGTFIPDVAIAFGVPEQLTTNAIVLAKPADLNESLFSHVSASVAKVKKWPYRLQNELYNRVVKGSENPDRKTAATDFTLQESSLGSLATFIAMKNPATVKNGTLFIIAADSSKTLTQRVSQLVKSPLWSQLSGDFFVWQDAKKPLLVMQVSGRFNIGQARKWAELEAWVSNNPWYWLAGALLVVLLTSLIIYALIKRRYQKIKQAW</sequence>
<keyword evidence="1" id="KW-0973">c-di-GMP</keyword>
<dbReference type="AlphaFoldDB" id="A0A1M7Z3C7"/>
<dbReference type="Pfam" id="PF03170">
    <property type="entry name" value="BcsB"/>
    <property type="match status" value="1"/>
</dbReference>
<keyword evidence="1" id="KW-0135">Cellulose biosynthesis</keyword>
<proteinExistence type="inferred from homology"/>
<dbReference type="Proteomes" id="UP000184600">
    <property type="component" value="Unassembled WGS sequence"/>
</dbReference>
<comment type="subunit">
    <text evidence="1">Tightly associated with the cellulose synthase catalytic subunit.</text>
</comment>
<evidence type="ECO:0000313" key="3">
    <source>
        <dbReference type="Proteomes" id="UP000184600"/>
    </source>
</evidence>
<dbReference type="GO" id="GO:0006011">
    <property type="term" value="P:UDP-alpha-D-glucose metabolic process"/>
    <property type="evidence" value="ECO:0007669"/>
    <property type="project" value="InterPro"/>
</dbReference>
<comment type="similarity">
    <text evidence="1">Belongs to the AcsB/BcsB family.</text>
</comment>
<comment type="pathway">
    <text evidence="1">Glycan metabolism; bacterial cellulose biosynthesis.</text>
</comment>
<keyword evidence="3" id="KW-1185">Reference proteome</keyword>
<accession>A0A1M7Z3C7</accession>
<feature type="transmembrane region" description="Helical" evidence="1">
    <location>
        <begin position="395"/>
        <end position="416"/>
    </location>
</feature>
<protein>
    <recommendedName>
        <fullName evidence="1">Cyclic di-GMP-binding protein</fullName>
    </recommendedName>
    <alternativeName>
        <fullName evidence="1">Cellulose synthase regulatory subunit</fullName>
    </alternativeName>
</protein>
<name>A0A1M7Z3C7_9VIBR</name>
<dbReference type="UniPathway" id="UPA00694"/>
<comment type="function">
    <text evidence="1">Binds the cellulose synthase activator, bis-(3'-5') cyclic diguanylic acid (c-di-GMP).</text>
</comment>
<dbReference type="GO" id="GO:0005886">
    <property type="term" value="C:plasma membrane"/>
    <property type="evidence" value="ECO:0007669"/>
    <property type="project" value="UniProtKB-SubCell"/>
</dbReference>
<keyword evidence="1" id="KW-0997">Cell inner membrane</keyword>
<keyword evidence="1" id="KW-1133">Transmembrane helix</keyword>
<keyword evidence="1" id="KW-1003">Cell membrane</keyword>
<evidence type="ECO:0000256" key="1">
    <source>
        <dbReference type="RuleBase" id="RU365021"/>
    </source>
</evidence>
<dbReference type="Gene3D" id="2.60.120.260">
    <property type="entry name" value="Galactose-binding domain-like"/>
    <property type="match status" value="1"/>
</dbReference>
<reference evidence="3" key="1">
    <citation type="submission" date="2016-12" db="EMBL/GenBank/DDBJ databases">
        <authorList>
            <person name="Rodrigo-Torres L."/>
            <person name="Arahal R.D."/>
            <person name="Lucena T."/>
        </authorList>
    </citation>
    <scope>NUCLEOTIDE SEQUENCE [LARGE SCALE GENOMIC DNA]</scope>
</reference>
<gene>
    <name evidence="2" type="ORF">VQ7734_05099</name>
</gene>
<dbReference type="OrthoDB" id="9806702at2"/>
<dbReference type="InterPro" id="IPR018513">
    <property type="entry name" value="Cell_synthase_bac"/>
</dbReference>